<protein>
    <recommendedName>
        <fullName evidence="3">Phosphodiesterase</fullName>
    </recommendedName>
</protein>
<dbReference type="AlphaFoldDB" id="A0A1T2KYH8"/>
<dbReference type="Proteomes" id="UP000190896">
    <property type="component" value="Unassembled WGS sequence"/>
</dbReference>
<name>A0A1T2KYH8_9GAMM</name>
<dbReference type="EMBL" id="MPRJ01000001">
    <property type="protein sequence ID" value="OOZ37871.1"/>
    <property type="molecule type" value="Genomic_DNA"/>
</dbReference>
<organism evidence="1 2">
    <name type="scientific">Solemya velesiana gill symbiont</name>
    <dbReference type="NCBI Taxonomy" id="1918948"/>
    <lineage>
        <taxon>Bacteria</taxon>
        <taxon>Pseudomonadati</taxon>
        <taxon>Pseudomonadota</taxon>
        <taxon>Gammaproteobacteria</taxon>
        <taxon>sulfur-oxidizing symbionts</taxon>
    </lineage>
</organism>
<comment type="caution">
    <text evidence="1">The sequence shown here is derived from an EMBL/GenBank/DDBJ whole genome shotgun (WGS) entry which is preliminary data.</text>
</comment>
<keyword evidence="2" id="KW-1185">Reference proteome</keyword>
<reference evidence="1 2" key="1">
    <citation type="submission" date="2016-11" db="EMBL/GenBank/DDBJ databases">
        <title>Mixed transmission modes and dynamic genome evolution in an obligate animal-bacterial symbiosis.</title>
        <authorList>
            <person name="Russell S.L."/>
            <person name="Corbett-Detig R.B."/>
            <person name="Cavanaugh C.M."/>
        </authorList>
    </citation>
    <scope>NUCLEOTIDE SEQUENCE [LARGE SCALE GENOMIC DNA]</scope>
    <source>
        <strain evidence="1">Se-Cadez</strain>
    </source>
</reference>
<accession>A0A1T2KYH8</accession>
<dbReference type="InterPro" id="IPR017850">
    <property type="entry name" value="Alkaline_phosphatase_core_sf"/>
</dbReference>
<proteinExistence type="predicted"/>
<dbReference type="Pfam" id="PF01663">
    <property type="entry name" value="Phosphodiest"/>
    <property type="match status" value="1"/>
</dbReference>
<evidence type="ECO:0000313" key="1">
    <source>
        <dbReference type="EMBL" id="OOZ37871.1"/>
    </source>
</evidence>
<gene>
    <name evidence="1" type="ORF">BOW51_00225</name>
</gene>
<dbReference type="Gene3D" id="3.40.720.10">
    <property type="entry name" value="Alkaline Phosphatase, subunit A"/>
    <property type="match status" value="1"/>
</dbReference>
<dbReference type="SUPFAM" id="SSF53649">
    <property type="entry name" value="Alkaline phosphatase-like"/>
    <property type="match status" value="1"/>
</dbReference>
<evidence type="ECO:0000313" key="2">
    <source>
        <dbReference type="Proteomes" id="UP000190896"/>
    </source>
</evidence>
<dbReference type="InterPro" id="IPR002591">
    <property type="entry name" value="Phosphodiest/P_Trfase"/>
</dbReference>
<evidence type="ECO:0008006" key="3">
    <source>
        <dbReference type="Google" id="ProtNLM"/>
    </source>
</evidence>
<sequence>MGGYRWLIKPDYHGGSIVNLMASIAHAMGADAQGYAATPLLSLGPLSRAKNILLLVIDGLGYQFLKEHGDGSFLSGKLRGRMTSVTPSATATAIPAFMLGVPPQQHGFSGWFTYFRELGDMLAVLPFRSRHGSASLGTMGLSPSDLCGCEPIFKRMQANCSAIMPDWIAGSDFNTAFNDDAAVLPYRGLDDFFTAIGSRLAGIERNYVYAYWPEFDAIAHKYGVESAQAVNHFEQFDAALEQFSRRLSGSDTAMLVTSDHGFINTAPEHTIQMSDHPDLAECLVLPLSGESRFSYCYLRSGYESLFTDYVSQQLGHCIELKSSSEMMDEGWFGLGDPHPRFKDRIGDYILAMKGDYKIKDRVLGEHPHLHLGVHGGVSAEEMYVPLVAAEL</sequence>